<evidence type="ECO:0000256" key="7">
    <source>
        <dbReference type="ARBA" id="ARBA00023157"/>
    </source>
</evidence>
<comment type="subcellular location">
    <subcellularLocation>
        <location evidence="2">Secreted</location>
    </subcellularLocation>
</comment>
<evidence type="ECO:0000256" key="10">
    <source>
        <dbReference type="ARBA" id="ARBA00023316"/>
    </source>
</evidence>
<dbReference type="InterPro" id="IPR014718">
    <property type="entry name" value="GH-type_carb-bd"/>
</dbReference>
<dbReference type="PANTHER" id="PTHR36574:SF1">
    <property type="entry name" value="RHAMNOGALACTURONATE LYASE-RELATED"/>
    <property type="match status" value="1"/>
</dbReference>
<dbReference type="Pfam" id="PF09284">
    <property type="entry name" value="RhgB_N"/>
    <property type="match status" value="1"/>
</dbReference>
<dbReference type="InterPro" id="IPR011013">
    <property type="entry name" value="Gal_mutarotase_sf_dom"/>
</dbReference>
<evidence type="ECO:0000256" key="4">
    <source>
        <dbReference type="ARBA" id="ARBA00012437"/>
    </source>
</evidence>
<evidence type="ECO:0000256" key="1">
    <source>
        <dbReference type="ARBA" id="ARBA00001324"/>
    </source>
</evidence>
<keyword evidence="8" id="KW-0456">Lyase</keyword>
<dbReference type="SUPFAM" id="SSF74650">
    <property type="entry name" value="Galactose mutarotase-like"/>
    <property type="match status" value="1"/>
</dbReference>
<evidence type="ECO:0000256" key="5">
    <source>
        <dbReference type="ARBA" id="ARBA00022525"/>
    </source>
</evidence>
<reference evidence="16 17" key="1">
    <citation type="submission" date="2023-01" db="EMBL/GenBank/DDBJ databases">
        <title>Analysis of 21 Apiospora genomes using comparative genomics revels a genus with tremendous synthesis potential of carbohydrate active enzymes and secondary metabolites.</title>
        <authorList>
            <person name="Sorensen T."/>
        </authorList>
    </citation>
    <scope>NUCLEOTIDE SEQUENCE [LARGE SCALE GENOMIC DNA]</scope>
    <source>
        <strain evidence="16 17">CBS 135458</strain>
    </source>
</reference>
<keyword evidence="10" id="KW-0961">Cell wall biogenesis/degradation</keyword>
<feature type="domain" description="Rhamnogalacturonan lyase" evidence="14">
    <location>
        <begin position="372"/>
        <end position="544"/>
    </location>
</feature>
<feature type="domain" description="Rhamnogalacturonan lyase" evidence="15">
    <location>
        <begin position="283"/>
        <end position="356"/>
    </location>
</feature>
<proteinExistence type="inferred from homology"/>
<evidence type="ECO:0000256" key="9">
    <source>
        <dbReference type="ARBA" id="ARBA00023277"/>
    </source>
</evidence>
<feature type="chain" id="PRO_5045162985" description="rhamnogalacturonan endolyase" evidence="12">
    <location>
        <begin position="21"/>
        <end position="545"/>
    </location>
</feature>
<evidence type="ECO:0000313" key="16">
    <source>
        <dbReference type="EMBL" id="KAK8064873.1"/>
    </source>
</evidence>
<feature type="signal peptide" evidence="12">
    <location>
        <begin position="1"/>
        <end position="20"/>
    </location>
</feature>
<accession>A0ABR1V105</accession>
<evidence type="ECO:0000313" key="17">
    <source>
        <dbReference type="Proteomes" id="UP001480595"/>
    </source>
</evidence>
<comment type="caution">
    <text evidence="16">The sequence shown here is derived from an EMBL/GenBank/DDBJ whole genome shotgun (WGS) entry which is preliminary data.</text>
</comment>
<evidence type="ECO:0000259" key="14">
    <source>
        <dbReference type="Pfam" id="PF14683"/>
    </source>
</evidence>
<dbReference type="InterPro" id="IPR029413">
    <property type="entry name" value="RG-lyase_II"/>
</dbReference>
<evidence type="ECO:0000256" key="11">
    <source>
        <dbReference type="ARBA" id="ARBA00023326"/>
    </source>
</evidence>
<evidence type="ECO:0000256" key="3">
    <source>
        <dbReference type="ARBA" id="ARBA00010418"/>
    </source>
</evidence>
<dbReference type="Gene3D" id="2.60.120.260">
    <property type="entry name" value="Galactose-binding domain-like"/>
    <property type="match status" value="1"/>
</dbReference>
<dbReference type="PANTHER" id="PTHR36574">
    <property type="entry name" value="RHAMNOGALACTURONATE LYASE-RELATED"/>
    <property type="match status" value="1"/>
</dbReference>
<keyword evidence="7" id="KW-1015">Disulfide bond</keyword>
<evidence type="ECO:0000256" key="12">
    <source>
        <dbReference type="SAM" id="SignalP"/>
    </source>
</evidence>
<dbReference type="SUPFAM" id="SSF49785">
    <property type="entry name" value="Galactose-binding domain-like"/>
    <property type="match status" value="1"/>
</dbReference>
<feature type="domain" description="Rhamnogalacturonase B N-terminal" evidence="13">
    <location>
        <begin position="22"/>
        <end position="276"/>
    </location>
</feature>
<keyword evidence="17" id="KW-1185">Reference proteome</keyword>
<dbReference type="Proteomes" id="UP001480595">
    <property type="component" value="Unassembled WGS sequence"/>
</dbReference>
<comment type="similarity">
    <text evidence="3">Belongs to the polysaccharide lyase 4 family.</text>
</comment>
<dbReference type="CDD" id="cd10316">
    <property type="entry name" value="RGL4_M"/>
    <property type="match status" value="1"/>
</dbReference>
<dbReference type="InterPro" id="IPR015364">
    <property type="entry name" value="RhgB_N"/>
</dbReference>
<dbReference type="InterPro" id="IPR008979">
    <property type="entry name" value="Galactose-bd-like_sf"/>
</dbReference>
<sequence>MLLLALFFYSLLLWPAAVLAGFGWSDDGANYVIDSGADLVIKVSKCCGDIVSMRFKGVEYQGYGGKNTQVEIGLGPSTVTIEQMNPVIKVSVTHGTLKHYLVFRYKNNNVYIFTNKKDASVTVSRYIVRFPANIFPHSPDNADYYDDGSEWIEASDVMKDSRGFTESKHYAGNTYGRTIDYDYVGRSNGNAGMWMVRSNHEKASGGPFFRSLVRRGSFTGEDLYEIYHYNMGHTDPERFGLQGPTVLAFTNGEPPSANLFARRADWGWFDGLGIEGWVPQSGRGRVSGIGLANMKAGHAYVVGLSNADAQYWSTAAGGSGAWSITGVLPGTYTLTVYKSELEVHTSSVTVEAGKGAAVHTITCADPADVPALWRIGEWDGTPKGFLNFADTPIKPTYMHPADARLAPWDPSNYIVGTSTASIFPGYMWVDVNNDHVIYFRLTAEQLASGHRLRIGITEAYIGGRPRVRVNGWTSPIPPATNQGGTRSLTVGTYRGNNAMLTYDVPVSAWVQSASEWQVLTISIVSGSQGSGFLSAGVSFDCLDLV</sequence>
<dbReference type="InterPro" id="IPR029411">
    <property type="entry name" value="RG-lyase_III"/>
</dbReference>
<evidence type="ECO:0000256" key="6">
    <source>
        <dbReference type="ARBA" id="ARBA00022729"/>
    </source>
</evidence>
<dbReference type="SUPFAM" id="SSF49452">
    <property type="entry name" value="Starch-binding domain-like"/>
    <property type="match status" value="1"/>
</dbReference>
<evidence type="ECO:0000259" key="15">
    <source>
        <dbReference type="Pfam" id="PF14686"/>
    </source>
</evidence>
<dbReference type="GeneID" id="92091983"/>
<keyword evidence="5" id="KW-0964">Secreted</keyword>
<dbReference type="Pfam" id="PF14683">
    <property type="entry name" value="CBM-like"/>
    <property type="match status" value="1"/>
</dbReference>
<protein>
    <recommendedName>
        <fullName evidence="4">rhamnogalacturonan endolyase</fullName>
        <ecNumber evidence="4">4.2.2.23</ecNumber>
    </recommendedName>
</protein>
<dbReference type="EMBL" id="JAQQWL010000007">
    <property type="protein sequence ID" value="KAK8064873.1"/>
    <property type="molecule type" value="Genomic_DNA"/>
</dbReference>
<evidence type="ECO:0000259" key="13">
    <source>
        <dbReference type="Pfam" id="PF09284"/>
    </source>
</evidence>
<dbReference type="EC" id="4.2.2.23" evidence="4"/>
<evidence type="ECO:0000256" key="8">
    <source>
        <dbReference type="ARBA" id="ARBA00023239"/>
    </source>
</evidence>
<dbReference type="Pfam" id="PF14686">
    <property type="entry name" value="fn3_3"/>
    <property type="match status" value="1"/>
</dbReference>
<dbReference type="RefSeq" id="XP_066715862.1">
    <property type="nucleotide sequence ID" value="XM_066858920.1"/>
</dbReference>
<dbReference type="InterPro" id="IPR013784">
    <property type="entry name" value="Carb-bd-like_fold"/>
</dbReference>
<dbReference type="InterPro" id="IPR016590">
    <property type="entry name" value="Rhamnogalacturonase_B"/>
</dbReference>
<keyword evidence="11" id="KW-0624">Polysaccharide degradation</keyword>
<keyword evidence="9" id="KW-0119">Carbohydrate metabolism</keyword>
<organism evidence="16 17">
    <name type="scientific">Apiospora phragmitis</name>
    <dbReference type="NCBI Taxonomy" id="2905665"/>
    <lineage>
        <taxon>Eukaryota</taxon>
        <taxon>Fungi</taxon>
        <taxon>Dikarya</taxon>
        <taxon>Ascomycota</taxon>
        <taxon>Pezizomycotina</taxon>
        <taxon>Sordariomycetes</taxon>
        <taxon>Xylariomycetidae</taxon>
        <taxon>Amphisphaeriales</taxon>
        <taxon>Apiosporaceae</taxon>
        <taxon>Apiospora</taxon>
    </lineage>
</organism>
<keyword evidence="6 12" id="KW-0732">Signal</keyword>
<dbReference type="CDD" id="cd10317">
    <property type="entry name" value="RGL4_C"/>
    <property type="match status" value="1"/>
</dbReference>
<dbReference type="Gene3D" id="2.60.40.1120">
    <property type="entry name" value="Carboxypeptidase-like, regulatory domain"/>
    <property type="match status" value="1"/>
</dbReference>
<gene>
    <name evidence="16" type="ORF">PG994_007511</name>
</gene>
<dbReference type="Gene3D" id="2.70.98.10">
    <property type="match status" value="1"/>
</dbReference>
<comment type="catalytic activity">
    <reaction evidence="1">
        <text>Endotype eliminative cleavage of L-alpha-rhamnopyranosyl-(1-&gt;4)-alpha-D-galactopyranosyluronic acid bonds of rhamnogalacturonan I domains in ramified hairy regions of pectin leaving L-rhamnopyranose at the reducing end and 4-deoxy-4,5-unsaturated D-galactopyranosyluronic acid at the non-reducing end.</text>
        <dbReference type="EC" id="4.2.2.23"/>
    </reaction>
</comment>
<evidence type="ECO:0000256" key="2">
    <source>
        <dbReference type="ARBA" id="ARBA00004613"/>
    </source>
</evidence>
<name>A0ABR1V105_9PEZI</name>